<sequence length="173" mass="20666">MRASEFYDKDNLGDEEDDKDDDILEYDSYASGRGSSIHDIKVKNNGSNAQWEDVRAVIVGHRDKQHRRLRRVWYTRTNVKTCSSDLTLKWPMDLKTVAYRRLRDDAEDQFHWDVDALPREFKVAEKVDSAGRRFWREIIPLGSKTDEEEESDWHQWMEEEGHFADIARQMNRW</sequence>
<proteinExistence type="predicted"/>
<evidence type="ECO:0000256" key="1">
    <source>
        <dbReference type="SAM" id="MobiDB-lite"/>
    </source>
</evidence>
<keyword evidence="3" id="KW-1185">Reference proteome</keyword>
<evidence type="ECO:0000313" key="3">
    <source>
        <dbReference type="Proteomes" id="UP000799539"/>
    </source>
</evidence>
<reference evidence="2" key="1">
    <citation type="journal article" date="2020" name="Stud. Mycol.">
        <title>101 Dothideomycetes genomes: a test case for predicting lifestyles and emergence of pathogens.</title>
        <authorList>
            <person name="Haridas S."/>
            <person name="Albert R."/>
            <person name="Binder M."/>
            <person name="Bloem J."/>
            <person name="Labutti K."/>
            <person name="Salamov A."/>
            <person name="Andreopoulos B."/>
            <person name="Baker S."/>
            <person name="Barry K."/>
            <person name="Bills G."/>
            <person name="Bluhm B."/>
            <person name="Cannon C."/>
            <person name="Castanera R."/>
            <person name="Culley D."/>
            <person name="Daum C."/>
            <person name="Ezra D."/>
            <person name="Gonzalez J."/>
            <person name="Henrissat B."/>
            <person name="Kuo A."/>
            <person name="Liang C."/>
            <person name="Lipzen A."/>
            <person name="Lutzoni F."/>
            <person name="Magnuson J."/>
            <person name="Mondo S."/>
            <person name="Nolan M."/>
            <person name="Ohm R."/>
            <person name="Pangilinan J."/>
            <person name="Park H.-J."/>
            <person name="Ramirez L."/>
            <person name="Alfaro M."/>
            <person name="Sun H."/>
            <person name="Tritt A."/>
            <person name="Yoshinaga Y."/>
            <person name="Zwiers L.-H."/>
            <person name="Turgeon B."/>
            <person name="Goodwin S."/>
            <person name="Spatafora J."/>
            <person name="Crous P."/>
            <person name="Grigoriev I."/>
        </authorList>
    </citation>
    <scope>NUCLEOTIDE SEQUENCE</scope>
    <source>
        <strain evidence="2">SCOH1-5</strain>
    </source>
</reference>
<gene>
    <name evidence="2" type="ORF">CERZMDRAFT_102585</name>
</gene>
<name>A0A6A6F4N2_9PEZI</name>
<dbReference type="OrthoDB" id="10586434at2759"/>
<feature type="compositionally biased region" description="Basic and acidic residues" evidence="1">
    <location>
        <begin position="1"/>
        <end position="12"/>
    </location>
</feature>
<dbReference type="EMBL" id="ML992705">
    <property type="protein sequence ID" value="KAF2207307.1"/>
    <property type="molecule type" value="Genomic_DNA"/>
</dbReference>
<feature type="region of interest" description="Disordered" evidence="1">
    <location>
        <begin position="1"/>
        <end position="20"/>
    </location>
</feature>
<protein>
    <submittedName>
        <fullName evidence="2">Uncharacterized protein</fullName>
    </submittedName>
</protein>
<dbReference type="AlphaFoldDB" id="A0A6A6F4N2"/>
<accession>A0A6A6F4N2</accession>
<dbReference type="Proteomes" id="UP000799539">
    <property type="component" value="Unassembled WGS sequence"/>
</dbReference>
<evidence type="ECO:0000313" key="2">
    <source>
        <dbReference type="EMBL" id="KAF2207307.1"/>
    </source>
</evidence>
<organism evidence="2 3">
    <name type="scientific">Cercospora zeae-maydis SCOH1-5</name>
    <dbReference type="NCBI Taxonomy" id="717836"/>
    <lineage>
        <taxon>Eukaryota</taxon>
        <taxon>Fungi</taxon>
        <taxon>Dikarya</taxon>
        <taxon>Ascomycota</taxon>
        <taxon>Pezizomycotina</taxon>
        <taxon>Dothideomycetes</taxon>
        <taxon>Dothideomycetidae</taxon>
        <taxon>Mycosphaerellales</taxon>
        <taxon>Mycosphaerellaceae</taxon>
        <taxon>Cercospora</taxon>
    </lineage>
</organism>